<accession>A0A935TB20</accession>
<organism evidence="1 2">
    <name type="scientific">Candidatus Accumulibacter affinis</name>
    <dbReference type="NCBI Taxonomy" id="2954384"/>
    <lineage>
        <taxon>Bacteria</taxon>
        <taxon>Pseudomonadati</taxon>
        <taxon>Pseudomonadota</taxon>
        <taxon>Betaproteobacteria</taxon>
        <taxon>Candidatus Accumulibacter</taxon>
    </lineage>
</organism>
<gene>
    <name evidence="1" type="ORF">IPK02_21690</name>
</gene>
<comment type="caution">
    <text evidence="1">The sequence shown here is derived from an EMBL/GenBank/DDBJ whole genome shotgun (WGS) entry which is preliminary data.</text>
</comment>
<proteinExistence type="predicted"/>
<sequence length="66" mass="6835">MGEDGTAKKHTSLMGILCDPAGLRGSFEAQPGNKAAGVDRVRKADDAEGIDARLAALSIGLRRLGK</sequence>
<reference evidence="1 2" key="1">
    <citation type="submission" date="2020-10" db="EMBL/GenBank/DDBJ databases">
        <title>Connecting structure to function with the recovery of over 1000 high-quality activated sludge metagenome-assembled genomes encoding full-length rRNA genes using long-read sequencing.</title>
        <authorList>
            <person name="Singleton C.M."/>
            <person name="Petriglieri F."/>
            <person name="Kristensen J.M."/>
            <person name="Kirkegaard R.H."/>
            <person name="Michaelsen T.Y."/>
            <person name="Andersen M.H."/>
            <person name="Karst S.M."/>
            <person name="Dueholm M.S."/>
            <person name="Nielsen P.H."/>
            <person name="Albertsen M."/>
        </authorList>
    </citation>
    <scope>NUCLEOTIDE SEQUENCE [LARGE SCALE GENOMIC DNA]</scope>
    <source>
        <strain evidence="1">Fred_18-Q3-R57-64_BAT3C.720</strain>
    </source>
</reference>
<evidence type="ECO:0000313" key="2">
    <source>
        <dbReference type="Proteomes" id="UP000706151"/>
    </source>
</evidence>
<dbReference type="EMBL" id="JADJOT010000012">
    <property type="protein sequence ID" value="MBK7956340.1"/>
    <property type="molecule type" value="Genomic_DNA"/>
</dbReference>
<dbReference type="Proteomes" id="UP000706151">
    <property type="component" value="Unassembled WGS sequence"/>
</dbReference>
<name>A0A935TB20_9PROT</name>
<dbReference type="AlphaFoldDB" id="A0A935TB20"/>
<protein>
    <submittedName>
        <fullName evidence="1">Uncharacterized protein</fullName>
    </submittedName>
</protein>
<evidence type="ECO:0000313" key="1">
    <source>
        <dbReference type="EMBL" id="MBK7956340.1"/>
    </source>
</evidence>